<dbReference type="Proteomes" id="UP001176517">
    <property type="component" value="Unassembled WGS sequence"/>
</dbReference>
<feature type="region of interest" description="Disordered" evidence="1">
    <location>
        <begin position="587"/>
        <end position="621"/>
    </location>
</feature>
<evidence type="ECO:0000313" key="2">
    <source>
        <dbReference type="EMBL" id="KAK0545122.1"/>
    </source>
</evidence>
<protein>
    <recommendedName>
        <fullName evidence="4">FIST domain-containing protein</fullName>
    </recommendedName>
</protein>
<dbReference type="AlphaFoldDB" id="A0AAN6GMP1"/>
<comment type="caution">
    <text evidence="2">The sequence shown here is derived from an EMBL/GenBank/DDBJ whole genome shotgun (WGS) entry which is preliminary data.</text>
</comment>
<feature type="compositionally biased region" description="Low complexity" evidence="1">
    <location>
        <begin position="48"/>
        <end position="60"/>
    </location>
</feature>
<proteinExistence type="predicted"/>
<feature type="compositionally biased region" description="Low complexity" evidence="1">
    <location>
        <begin position="167"/>
        <end position="184"/>
    </location>
</feature>
<feature type="region of interest" description="Disordered" evidence="1">
    <location>
        <begin position="167"/>
        <end position="186"/>
    </location>
</feature>
<feature type="region of interest" description="Disordered" evidence="1">
    <location>
        <begin position="340"/>
        <end position="376"/>
    </location>
</feature>
<sequence length="636" mass="67043">MLRLAASTRCARPAAIAAGRPSPPLLLLARSYAQPAPDPPPPPPPPGSSSQSKPVSASQQRPNRPTPVATASTLTLFAQDPVALVVALRSTLTGLIDANARASPPTEPNPNVLLFALSKNLPSELLQHALAILNGDSGFGTESDTLIRLGALTNSIPLGLLPQHAVTTSASSSSNPAPSDPDTPLHSVALSLLPGTHARAFRSHLHGRAQIQVGRWPQQKQRWKSDDRASGVDDLSAQAETSWVALWGKENANAELPQQIAKVAPQSHLTTILFSDPAPQGLLEGLDANFQKSSLLGLLAPPTPFETNGRDQTLLFTLPGSDASERAFATGAVGVVLHNPSAETGARPPLDRPFPDGLRSLPLTSAASKSSQTELRHSLTGARGNIISQLNGANAAQVFLSDLHARTESTSPSGRQSASPSQRDMARGAKKDEEFFVGVYRSQQVGDKHEEPLLLAPLLSGAPSRGTLSLDTEVDLGPGPGVFRPAGQDSGLYVQFFYREQKSTRDSPPVSASTLDPISIPGPDPSVWAMPRFMFLALPSSWSEHATTTLMAAAAAAASSGSNSDKTSKPKVMALPNLFVAASDRGWVGKDSAPVPKEESGKEATKQSVVERLKHQSQSGNVPFSRAVLSFKTRQN</sequence>
<feature type="compositionally biased region" description="Polar residues" evidence="1">
    <location>
        <begin position="362"/>
        <end position="373"/>
    </location>
</feature>
<feature type="compositionally biased region" description="Pro residues" evidence="1">
    <location>
        <begin position="36"/>
        <end position="47"/>
    </location>
</feature>
<name>A0AAN6GMP1_9BASI</name>
<keyword evidence="3" id="KW-1185">Reference proteome</keyword>
<feature type="compositionally biased region" description="Polar residues" evidence="1">
    <location>
        <begin position="408"/>
        <end position="422"/>
    </location>
</feature>
<dbReference type="EMBL" id="JAPDMZ010000246">
    <property type="protein sequence ID" value="KAK0545122.1"/>
    <property type="molecule type" value="Genomic_DNA"/>
</dbReference>
<reference evidence="2" key="1">
    <citation type="journal article" date="2023" name="PhytoFront">
        <title>Draft Genome Resources of Seven Strains of Tilletia horrida, Causal Agent of Kernel Smut of Rice.</title>
        <authorList>
            <person name="Khanal S."/>
            <person name="Antony Babu S."/>
            <person name="Zhou X.G."/>
        </authorList>
    </citation>
    <scope>NUCLEOTIDE SEQUENCE</scope>
    <source>
        <strain evidence="2">TX6</strain>
    </source>
</reference>
<evidence type="ECO:0000256" key="1">
    <source>
        <dbReference type="SAM" id="MobiDB-lite"/>
    </source>
</evidence>
<organism evidence="2 3">
    <name type="scientific">Tilletia horrida</name>
    <dbReference type="NCBI Taxonomy" id="155126"/>
    <lineage>
        <taxon>Eukaryota</taxon>
        <taxon>Fungi</taxon>
        <taxon>Dikarya</taxon>
        <taxon>Basidiomycota</taxon>
        <taxon>Ustilaginomycotina</taxon>
        <taxon>Exobasidiomycetes</taxon>
        <taxon>Tilletiales</taxon>
        <taxon>Tilletiaceae</taxon>
        <taxon>Tilletia</taxon>
    </lineage>
</organism>
<gene>
    <name evidence="2" type="ORF">OC846_005799</name>
</gene>
<feature type="region of interest" description="Disordered" evidence="1">
    <location>
        <begin position="406"/>
        <end position="429"/>
    </location>
</feature>
<evidence type="ECO:0008006" key="4">
    <source>
        <dbReference type="Google" id="ProtNLM"/>
    </source>
</evidence>
<evidence type="ECO:0000313" key="3">
    <source>
        <dbReference type="Proteomes" id="UP001176517"/>
    </source>
</evidence>
<feature type="compositionally biased region" description="Basic and acidic residues" evidence="1">
    <location>
        <begin position="596"/>
        <end position="614"/>
    </location>
</feature>
<accession>A0AAN6GMP1</accession>
<feature type="region of interest" description="Disordered" evidence="1">
    <location>
        <begin position="27"/>
        <end position="67"/>
    </location>
</feature>